<reference evidence="1 2" key="1">
    <citation type="submission" date="2018-01" db="EMBL/GenBank/DDBJ databases">
        <title>Deinococcus koreensis sp. nov., a radiation-resistant bacterium isolated from river water.</title>
        <authorList>
            <person name="Choi A."/>
        </authorList>
    </citation>
    <scope>NUCLEOTIDE SEQUENCE [LARGE SCALE GENOMIC DNA]</scope>
    <source>
        <strain evidence="1 2">SJW1-2</strain>
    </source>
</reference>
<evidence type="ECO:0000313" key="1">
    <source>
        <dbReference type="EMBL" id="PNY79746.1"/>
    </source>
</evidence>
<dbReference type="RefSeq" id="WP_103313730.1">
    <property type="nucleotide sequence ID" value="NZ_PPPD01000002.1"/>
</dbReference>
<evidence type="ECO:0000313" key="2">
    <source>
        <dbReference type="Proteomes" id="UP000236379"/>
    </source>
</evidence>
<name>A0A2K3UT87_9DEIO</name>
<comment type="caution">
    <text evidence="1">The sequence shown here is derived from an EMBL/GenBank/DDBJ whole genome shotgun (WGS) entry which is preliminary data.</text>
</comment>
<gene>
    <name evidence="1" type="ORF">CVO96_17490</name>
</gene>
<dbReference type="AlphaFoldDB" id="A0A2K3UT87"/>
<keyword evidence="2" id="KW-1185">Reference proteome</keyword>
<proteinExistence type="predicted"/>
<dbReference type="EMBL" id="PPPD01000002">
    <property type="protein sequence ID" value="PNY79746.1"/>
    <property type="molecule type" value="Genomic_DNA"/>
</dbReference>
<dbReference type="Proteomes" id="UP000236379">
    <property type="component" value="Unassembled WGS sequence"/>
</dbReference>
<sequence>MIRIDGEGRLHGAPDVLALLLGQTFRVTIQGDRITLRLVPRRLSEIDDPEERAKAVDAFLSLLPKSDGPAWPADYNVRDDIYD</sequence>
<accession>A0A2K3UT87</accession>
<organism evidence="1 2">
    <name type="scientific">Deinococcus koreensis</name>
    <dbReference type="NCBI Taxonomy" id="2054903"/>
    <lineage>
        <taxon>Bacteria</taxon>
        <taxon>Thermotogati</taxon>
        <taxon>Deinococcota</taxon>
        <taxon>Deinococci</taxon>
        <taxon>Deinococcales</taxon>
        <taxon>Deinococcaceae</taxon>
        <taxon>Deinococcus</taxon>
    </lineage>
</organism>
<dbReference type="OrthoDB" id="70924at2"/>
<protein>
    <submittedName>
        <fullName evidence="1">Uncharacterized protein</fullName>
    </submittedName>
</protein>